<evidence type="ECO:0000259" key="10">
    <source>
        <dbReference type="SMART" id="SM01192"/>
    </source>
</evidence>
<feature type="active site" description="Proton donor" evidence="6 7">
    <location>
        <position position="205"/>
    </location>
</feature>
<feature type="binding site" evidence="8">
    <location>
        <position position="162"/>
    </location>
    <ligand>
        <name>substrate</name>
    </ligand>
</feature>
<keyword evidence="5 6" id="KW-0456">Lyase</keyword>
<keyword evidence="4 6" id="KW-0324">Glycolysis</keyword>
<dbReference type="PRINTS" id="PR00148">
    <property type="entry name" value="ENOLASE"/>
</dbReference>
<dbReference type="GO" id="GO:0004634">
    <property type="term" value="F:phosphopyruvate hydratase activity"/>
    <property type="evidence" value="ECO:0007669"/>
    <property type="project" value="UniProtKB-UniRule"/>
</dbReference>
<dbReference type="PANTHER" id="PTHR11902">
    <property type="entry name" value="ENOLASE"/>
    <property type="match status" value="1"/>
</dbReference>
<comment type="cofactor">
    <cofactor evidence="9">
        <name>Mg(2+)</name>
        <dbReference type="ChEBI" id="CHEBI:18420"/>
    </cofactor>
    <text evidence="9">Mg(2+) is required for catalysis and for stabilizing the dimer.</text>
</comment>
<dbReference type="InterPro" id="IPR036849">
    <property type="entry name" value="Enolase-like_C_sf"/>
</dbReference>
<evidence type="ECO:0000256" key="5">
    <source>
        <dbReference type="ARBA" id="ARBA00023239"/>
    </source>
</evidence>
<dbReference type="SUPFAM" id="SSF51604">
    <property type="entry name" value="Enolase C-terminal domain-like"/>
    <property type="match status" value="1"/>
</dbReference>
<dbReference type="PANTHER" id="PTHR11902:SF1">
    <property type="entry name" value="ENOLASE"/>
    <property type="match status" value="1"/>
</dbReference>
<feature type="domain" description="Enolase C-terminal TIM barrel" evidence="10">
    <location>
        <begin position="137"/>
        <end position="412"/>
    </location>
</feature>
<dbReference type="EC" id="4.2.1.11" evidence="6"/>
<evidence type="ECO:0000256" key="7">
    <source>
        <dbReference type="PIRSR" id="PIRSR001400-1"/>
    </source>
</evidence>
<keyword evidence="12" id="KW-0670">Pyruvate</keyword>
<feature type="binding site" evidence="6">
    <location>
        <position position="361"/>
    </location>
    <ligand>
        <name>(2R)-2-phosphoglycerate</name>
        <dbReference type="ChEBI" id="CHEBI:58289"/>
    </ligand>
</feature>
<feature type="active site" description="Proton acceptor" evidence="6 7">
    <location>
        <position position="332"/>
    </location>
</feature>
<feature type="binding site" evidence="6">
    <location>
        <position position="383"/>
    </location>
    <ligand>
        <name>(2R)-2-phosphoglycerate</name>
        <dbReference type="ChEBI" id="CHEBI:58289"/>
    </ligand>
</feature>
<comment type="cofactor">
    <cofactor evidence="6">
        <name>Mg(2+)</name>
        <dbReference type="ChEBI" id="CHEBI:18420"/>
    </cofactor>
    <text evidence="6">Binds a second Mg(2+) ion via substrate during catalysis.</text>
</comment>
<evidence type="ECO:0000256" key="1">
    <source>
        <dbReference type="ARBA" id="ARBA00005031"/>
    </source>
</evidence>
<feature type="binding site" evidence="6">
    <location>
        <position position="161"/>
    </location>
    <ligand>
        <name>(2R)-2-phosphoglycerate</name>
        <dbReference type="ChEBI" id="CHEBI:58289"/>
    </ligand>
</feature>
<dbReference type="Gene3D" id="3.20.20.120">
    <property type="entry name" value="Enolase-like C-terminal domain"/>
    <property type="match status" value="1"/>
</dbReference>
<dbReference type="UniPathway" id="UPA00109">
    <property type="reaction ID" value="UER00187"/>
</dbReference>
<reference evidence="12 13" key="1">
    <citation type="submission" date="2019-10" db="EMBL/GenBank/DDBJ databases">
        <title>Sequencing and Assembly of Multiple Reported Metal-Biooxidizing Members of the Extremely Thermoacidophilic Archaeal Family Sulfolobaceae.</title>
        <authorList>
            <person name="Counts J.A."/>
            <person name="Kelly R.M."/>
        </authorList>
    </citation>
    <scope>NUCLEOTIDE SEQUENCE [LARGE SCALE GENOMIC DNA]</scope>
    <source>
        <strain evidence="12 13">DSM 6482</strain>
    </source>
</reference>
<protein>
    <recommendedName>
        <fullName evidence="6">Enolase</fullName>
        <ecNumber evidence="6">4.2.1.11</ecNumber>
    </recommendedName>
    <alternativeName>
        <fullName evidence="6">2-phospho-D-glycerate hydro-lyase</fullName>
    </alternativeName>
    <alternativeName>
        <fullName evidence="6">2-phosphoglycerate dehydratase</fullName>
    </alternativeName>
</protein>
<feature type="binding site" evidence="6 9">
    <location>
        <position position="307"/>
    </location>
    <ligand>
        <name>Mg(2+)</name>
        <dbReference type="ChEBI" id="CHEBI:18420"/>
    </ligand>
</feature>
<dbReference type="GO" id="GO:0000287">
    <property type="term" value="F:magnesium ion binding"/>
    <property type="evidence" value="ECO:0007669"/>
    <property type="project" value="UniProtKB-UniRule"/>
</dbReference>
<dbReference type="Pfam" id="PF03952">
    <property type="entry name" value="Enolase_N"/>
    <property type="match status" value="1"/>
</dbReference>
<comment type="function">
    <text evidence="6">Catalyzes the reversible conversion of 2-phosphoglycerate (2-PG) into phosphoenolpyruvate (PEP). It is essential for the degradation of carbohydrates via glycolysis.</text>
</comment>
<dbReference type="SFLD" id="SFLDS00001">
    <property type="entry name" value="Enolase"/>
    <property type="match status" value="1"/>
</dbReference>
<feature type="binding site" evidence="8">
    <location>
        <position position="281"/>
    </location>
    <ligand>
        <name>substrate</name>
    </ligand>
</feature>
<dbReference type="GO" id="GO:0000015">
    <property type="term" value="C:phosphopyruvate hydratase complex"/>
    <property type="evidence" value="ECO:0007669"/>
    <property type="project" value="InterPro"/>
</dbReference>
<gene>
    <name evidence="6" type="primary">eno</name>
    <name evidence="12" type="ORF">GC250_00240</name>
</gene>
<dbReference type="EMBL" id="WGGD01000005">
    <property type="protein sequence ID" value="MUN27926.1"/>
    <property type="molecule type" value="Genomic_DNA"/>
</dbReference>
<dbReference type="SMART" id="SM01193">
    <property type="entry name" value="Enolase_N"/>
    <property type="match status" value="1"/>
</dbReference>
<feature type="binding site" evidence="6 9">
    <location>
        <position position="281"/>
    </location>
    <ligand>
        <name>Mg(2+)</name>
        <dbReference type="ChEBI" id="CHEBI:18420"/>
    </ligand>
</feature>
<keyword evidence="6 9" id="KW-0479">Metal-binding</keyword>
<feature type="binding site" evidence="8">
    <location>
        <position position="383"/>
    </location>
    <ligand>
        <name>substrate</name>
    </ligand>
</feature>
<dbReference type="SMART" id="SM01192">
    <property type="entry name" value="Enolase_C"/>
    <property type="match status" value="1"/>
</dbReference>
<dbReference type="SFLD" id="SFLDG00178">
    <property type="entry name" value="enolase"/>
    <property type="match status" value="1"/>
</dbReference>
<comment type="similarity">
    <text evidence="2 6">Belongs to the enolase family.</text>
</comment>
<keyword evidence="6" id="KW-0963">Cytoplasm</keyword>
<dbReference type="NCBIfam" id="TIGR01060">
    <property type="entry name" value="eno"/>
    <property type="match status" value="1"/>
</dbReference>
<sequence length="417" mass="46529">MNEKFIIDRINAIEIFDSRGNPTVRTFVRTKSGTYSFGDAPSGASKGSREALELRDSKTMSVKRAVDNVNYTINDALRGFDVRDQRTIDELMISLDATENKSRIGANAMIATSIAIVKTASKALDEDVARYVAGPRGMKIPTPLLNIINGGVHAGNSLRVQEFIIIPADFKNFKDALFASVEIYRYLKGLITEKYGKIYTAVGDEGGFAPPLSQTEEALGLIYSSIENLGYKGKIFMGMDAAASEFYKEGKYEIDGKSLDEKEMIDFYYHLARKYPIKYIEDPFDENSFDTFSELQKKLPDVVITGDDLYVTNVKYLKKGIEKKSTRGVIVKLNQIGTFSETFDFVEMAKKNSIKAVISHRSGETEDNFISDIAAGLQADFIKTGAPARGERTSKYNRLLEIESVYNTKFMGMESFS</sequence>
<keyword evidence="13" id="KW-1185">Reference proteome</keyword>
<comment type="caution">
    <text evidence="12">The sequence shown here is derived from an EMBL/GenBank/DDBJ whole genome shotgun (WGS) entry which is preliminary data.</text>
</comment>
<dbReference type="InterPro" id="IPR020811">
    <property type="entry name" value="Enolase_N"/>
</dbReference>
<dbReference type="AlphaFoldDB" id="A0A6A9QFR7"/>
<feature type="binding site" evidence="8">
    <location>
        <position position="153"/>
    </location>
    <ligand>
        <name>substrate</name>
    </ligand>
</feature>
<dbReference type="Proteomes" id="UP000470772">
    <property type="component" value="Unassembled WGS sequence"/>
</dbReference>
<feature type="binding site" evidence="6">
    <location>
        <position position="332"/>
    </location>
    <ligand>
        <name>(2R)-2-phosphoglycerate</name>
        <dbReference type="ChEBI" id="CHEBI:58289"/>
    </ligand>
</feature>
<dbReference type="InterPro" id="IPR029017">
    <property type="entry name" value="Enolase-like_N"/>
</dbReference>
<dbReference type="RefSeq" id="WP_156016034.1">
    <property type="nucleotide sequence ID" value="NZ_WGGD01000005.1"/>
</dbReference>
<feature type="binding site" evidence="6">
    <location>
        <position position="362"/>
    </location>
    <ligand>
        <name>(2R)-2-phosphoglycerate</name>
        <dbReference type="ChEBI" id="CHEBI:58289"/>
    </ligand>
</feature>
<evidence type="ECO:0000256" key="4">
    <source>
        <dbReference type="ARBA" id="ARBA00023152"/>
    </source>
</evidence>
<dbReference type="SUPFAM" id="SSF54826">
    <property type="entry name" value="Enolase N-terminal domain-like"/>
    <property type="match status" value="1"/>
</dbReference>
<dbReference type="Pfam" id="PF00113">
    <property type="entry name" value="Enolase_C"/>
    <property type="match status" value="1"/>
</dbReference>
<dbReference type="HAMAP" id="MF_00318">
    <property type="entry name" value="Enolase"/>
    <property type="match status" value="1"/>
</dbReference>
<feature type="binding site" evidence="8">
    <location>
        <begin position="359"/>
        <end position="362"/>
    </location>
    <ligand>
        <name>substrate</name>
    </ligand>
</feature>
<comment type="catalytic activity">
    <reaction evidence="6">
        <text>(2R)-2-phosphoglycerate = phosphoenolpyruvate + H2O</text>
        <dbReference type="Rhea" id="RHEA:10164"/>
        <dbReference type="ChEBI" id="CHEBI:15377"/>
        <dbReference type="ChEBI" id="CHEBI:58289"/>
        <dbReference type="ChEBI" id="CHEBI:58702"/>
        <dbReference type="EC" id="4.2.1.11"/>
    </reaction>
</comment>
<accession>A0A6A9QFR7</accession>
<dbReference type="PIRSF" id="PIRSF001400">
    <property type="entry name" value="Enolase"/>
    <property type="match status" value="1"/>
</dbReference>
<name>A0A6A9QFR7_SULME</name>
<keyword evidence="3 6" id="KW-0460">Magnesium</keyword>
<dbReference type="GO" id="GO:0005576">
    <property type="term" value="C:extracellular region"/>
    <property type="evidence" value="ECO:0007669"/>
    <property type="project" value="UniProtKB-SubCell"/>
</dbReference>
<evidence type="ECO:0000313" key="12">
    <source>
        <dbReference type="EMBL" id="MUN27926.1"/>
    </source>
</evidence>
<evidence type="ECO:0000313" key="13">
    <source>
        <dbReference type="Proteomes" id="UP000470772"/>
    </source>
</evidence>
<evidence type="ECO:0000256" key="9">
    <source>
        <dbReference type="PIRSR" id="PIRSR001400-3"/>
    </source>
</evidence>
<proteinExistence type="inferred from homology"/>
<evidence type="ECO:0000256" key="3">
    <source>
        <dbReference type="ARBA" id="ARBA00022842"/>
    </source>
</evidence>
<dbReference type="SFLD" id="SFLDF00002">
    <property type="entry name" value="enolase"/>
    <property type="match status" value="1"/>
</dbReference>
<dbReference type="CDD" id="cd03313">
    <property type="entry name" value="enolase"/>
    <property type="match status" value="1"/>
</dbReference>
<dbReference type="GO" id="GO:0006096">
    <property type="term" value="P:glycolytic process"/>
    <property type="evidence" value="ECO:0007669"/>
    <property type="project" value="UniProtKB-UniRule"/>
</dbReference>
<evidence type="ECO:0000259" key="11">
    <source>
        <dbReference type="SMART" id="SM01193"/>
    </source>
</evidence>
<dbReference type="Gene3D" id="3.30.390.10">
    <property type="entry name" value="Enolase-like, N-terminal domain"/>
    <property type="match status" value="1"/>
</dbReference>
<feature type="binding site" evidence="6 9">
    <location>
        <position position="240"/>
    </location>
    <ligand>
        <name>Mg(2+)</name>
        <dbReference type="ChEBI" id="CHEBI:18420"/>
    </ligand>
</feature>
<dbReference type="InterPro" id="IPR020810">
    <property type="entry name" value="Enolase_C"/>
</dbReference>
<comment type="pathway">
    <text evidence="1 6">Carbohydrate degradation; glycolysis; pyruvate from D-glyceraldehyde 3-phosphate: step 4/5.</text>
</comment>
<dbReference type="InterPro" id="IPR000941">
    <property type="entry name" value="Enolase"/>
</dbReference>
<feature type="domain" description="Enolase N-terminal" evidence="11">
    <location>
        <begin position="7"/>
        <end position="132"/>
    </location>
</feature>
<evidence type="ECO:0000256" key="6">
    <source>
        <dbReference type="HAMAP-Rule" id="MF_00318"/>
    </source>
</evidence>
<feature type="binding site" evidence="8">
    <location>
        <position position="307"/>
    </location>
    <ligand>
        <name>substrate</name>
    </ligand>
</feature>
<dbReference type="GO" id="GO:0009986">
    <property type="term" value="C:cell surface"/>
    <property type="evidence" value="ECO:0007669"/>
    <property type="project" value="UniProtKB-SubCell"/>
</dbReference>
<evidence type="ECO:0000256" key="8">
    <source>
        <dbReference type="PIRSR" id="PIRSR001400-2"/>
    </source>
</evidence>
<comment type="subcellular location">
    <subcellularLocation>
        <location evidence="6">Cytoplasm</location>
    </subcellularLocation>
    <subcellularLocation>
        <location evidence="6">Secreted</location>
    </subcellularLocation>
    <subcellularLocation>
        <location evidence="6">Cell surface</location>
    </subcellularLocation>
    <text evidence="6">Fractions of enolase are present in both the cytoplasm and on the cell surface.</text>
</comment>
<keyword evidence="6" id="KW-0964">Secreted</keyword>
<evidence type="ECO:0000256" key="2">
    <source>
        <dbReference type="ARBA" id="ARBA00009604"/>
    </source>
</evidence>
<organism evidence="12 13">
    <name type="scientific">Sulfuracidifex metallicus DSM 6482 = JCM 9184</name>
    <dbReference type="NCBI Taxonomy" id="523847"/>
    <lineage>
        <taxon>Archaea</taxon>
        <taxon>Thermoproteota</taxon>
        <taxon>Thermoprotei</taxon>
        <taxon>Sulfolobales</taxon>
        <taxon>Sulfolobaceae</taxon>
        <taxon>Sulfuracidifex</taxon>
    </lineage>
</organism>